<protein>
    <submittedName>
        <fullName evidence="2">Uncharacterized protein</fullName>
    </submittedName>
</protein>
<dbReference type="OrthoDB" id="10364223at2759"/>
<organism evidence="2 3">
    <name type="scientific">Rhododendron simsii</name>
    <name type="common">Sims's rhododendron</name>
    <dbReference type="NCBI Taxonomy" id="118357"/>
    <lineage>
        <taxon>Eukaryota</taxon>
        <taxon>Viridiplantae</taxon>
        <taxon>Streptophyta</taxon>
        <taxon>Embryophyta</taxon>
        <taxon>Tracheophyta</taxon>
        <taxon>Spermatophyta</taxon>
        <taxon>Magnoliopsida</taxon>
        <taxon>eudicotyledons</taxon>
        <taxon>Gunneridae</taxon>
        <taxon>Pentapetalae</taxon>
        <taxon>asterids</taxon>
        <taxon>Ericales</taxon>
        <taxon>Ericaceae</taxon>
        <taxon>Ericoideae</taxon>
        <taxon>Rhodoreae</taxon>
        <taxon>Rhododendron</taxon>
    </lineage>
</organism>
<dbReference type="AlphaFoldDB" id="A0A834LNZ3"/>
<dbReference type="EMBL" id="WJXA01000005">
    <property type="protein sequence ID" value="KAF7142827.1"/>
    <property type="molecule type" value="Genomic_DNA"/>
</dbReference>
<feature type="region of interest" description="Disordered" evidence="1">
    <location>
        <begin position="1"/>
        <end position="35"/>
    </location>
</feature>
<evidence type="ECO:0000256" key="1">
    <source>
        <dbReference type="SAM" id="MobiDB-lite"/>
    </source>
</evidence>
<proteinExistence type="predicted"/>
<gene>
    <name evidence="2" type="ORF">RHSIM_Rhsim05G0121200</name>
</gene>
<feature type="region of interest" description="Disordered" evidence="1">
    <location>
        <begin position="59"/>
        <end position="80"/>
    </location>
</feature>
<keyword evidence="3" id="KW-1185">Reference proteome</keyword>
<reference evidence="2" key="1">
    <citation type="submission" date="2019-11" db="EMBL/GenBank/DDBJ databases">
        <authorList>
            <person name="Liu Y."/>
            <person name="Hou J."/>
            <person name="Li T.-Q."/>
            <person name="Guan C.-H."/>
            <person name="Wu X."/>
            <person name="Wu H.-Z."/>
            <person name="Ling F."/>
            <person name="Zhang R."/>
            <person name="Shi X.-G."/>
            <person name="Ren J.-P."/>
            <person name="Chen E.-F."/>
            <person name="Sun J.-M."/>
        </authorList>
    </citation>
    <scope>NUCLEOTIDE SEQUENCE</scope>
    <source>
        <strain evidence="2">Adult_tree_wgs_1</strain>
        <tissue evidence="2">Leaves</tissue>
    </source>
</reference>
<evidence type="ECO:0000313" key="3">
    <source>
        <dbReference type="Proteomes" id="UP000626092"/>
    </source>
</evidence>
<sequence>MSTAVVNGEIDEELSNGNSESFDDDGERYAPVNFSNSGDVDFEQFTKIAIKERDDCVDDELSESPKMEVTGENTTRDLNIDGDVERMIRPHGPHWLIRCCRSPRSLKMRGSAGEEGYTADRDLHLAVRPTRSRTRVEIDGSSLHGPMTRPKA</sequence>
<feature type="region of interest" description="Disordered" evidence="1">
    <location>
        <begin position="131"/>
        <end position="152"/>
    </location>
</feature>
<dbReference type="Proteomes" id="UP000626092">
    <property type="component" value="Unassembled WGS sequence"/>
</dbReference>
<evidence type="ECO:0000313" key="2">
    <source>
        <dbReference type="EMBL" id="KAF7142827.1"/>
    </source>
</evidence>
<comment type="caution">
    <text evidence="2">The sequence shown here is derived from an EMBL/GenBank/DDBJ whole genome shotgun (WGS) entry which is preliminary data.</text>
</comment>
<name>A0A834LNZ3_RHOSS</name>
<accession>A0A834LNZ3</accession>